<protein>
    <submittedName>
        <fullName evidence="1">Uncharacterized protein</fullName>
    </submittedName>
</protein>
<evidence type="ECO:0000313" key="1">
    <source>
        <dbReference type="EMBL" id="GBO98696.1"/>
    </source>
</evidence>
<gene>
    <name evidence="1" type="ORF">EVAR_209_1</name>
</gene>
<reference evidence="1 2" key="1">
    <citation type="journal article" date="2019" name="Commun. Biol.">
        <title>The bagworm genome reveals a unique fibroin gene that provides high tensile strength.</title>
        <authorList>
            <person name="Kono N."/>
            <person name="Nakamura H."/>
            <person name="Ohtoshi R."/>
            <person name="Tomita M."/>
            <person name="Numata K."/>
            <person name="Arakawa K."/>
        </authorList>
    </citation>
    <scope>NUCLEOTIDE SEQUENCE [LARGE SCALE GENOMIC DNA]</scope>
</reference>
<evidence type="ECO:0000313" key="2">
    <source>
        <dbReference type="Proteomes" id="UP000299102"/>
    </source>
</evidence>
<keyword evidence="2" id="KW-1185">Reference proteome</keyword>
<dbReference type="EMBL" id="BGZK01000001">
    <property type="protein sequence ID" value="GBO98696.1"/>
    <property type="molecule type" value="Genomic_DNA"/>
</dbReference>
<proteinExistence type="predicted"/>
<accession>A0A4C1SBE3</accession>
<sequence length="246" mass="27767">MRNRVFEERSTIGIFFQELKKDSDDEAEWMADGDRSFLLWGEFCVSAPTELVFIRAGVRDRHINAALYNTNIPEGCVMPFSGCIERNFRFLEDDAKPYAVFVVGVSDGLDLKSGFVIYACGIKTKKQLAVAVRDTISADGQNNLVARNVRVFMSLPLDSLKVGDLFVSAYFLSRGGRHFPNRASRIKPVGLKCERGSVLIRRVAITQRTQADKKKFERLPRTEVTSLCEGVCVDKIKSDIKNDRRD</sequence>
<organism evidence="1 2">
    <name type="scientific">Eumeta variegata</name>
    <name type="common">Bagworm moth</name>
    <name type="synonym">Eumeta japonica</name>
    <dbReference type="NCBI Taxonomy" id="151549"/>
    <lineage>
        <taxon>Eukaryota</taxon>
        <taxon>Metazoa</taxon>
        <taxon>Ecdysozoa</taxon>
        <taxon>Arthropoda</taxon>
        <taxon>Hexapoda</taxon>
        <taxon>Insecta</taxon>
        <taxon>Pterygota</taxon>
        <taxon>Neoptera</taxon>
        <taxon>Endopterygota</taxon>
        <taxon>Lepidoptera</taxon>
        <taxon>Glossata</taxon>
        <taxon>Ditrysia</taxon>
        <taxon>Tineoidea</taxon>
        <taxon>Psychidae</taxon>
        <taxon>Oiketicinae</taxon>
        <taxon>Eumeta</taxon>
    </lineage>
</organism>
<dbReference type="Proteomes" id="UP000299102">
    <property type="component" value="Unassembled WGS sequence"/>
</dbReference>
<comment type="caution">
    <text evidence="1">The sequence shown here is derived from an EMBL/GenBank/DDBJ whole genome shotgun (WGS) entry which is preliminary data.</text>
</comment>
<name>A0A4C1SBE3_EUMVA</name>
<dbReference type="AlphaFoldDB" id="A0A4C1SBE3"/>